<name>A0A0R3SSX1_HYMDI</name>
<evidence type="ECO:0000256" key="5">
    <source>
        <dbReference type="ARBA" id="ARBA00074390"/>
    </source>
</evidence>
<gene>
    <name evidence="9" type="ORF">HDID_LOCUS8433</name>
</gene>
<evidence type="ECO:0000259" key="8">
    <source>
        <dbReference type="PROSITE" id="PS50102"/>
    </source>
</evidence>
<dbReference type="InterPro" id="IPR035979">
    <property type="entry name" value="RBD_domain_sf"/>
</dbReference>
<evidence type="ECO:0000256" key="3">
    <source>
        <dbReference type="ARBA" id="ARBA00061455"/>
    </source>
</evidence>
<reference evidence="11" key="1">
    <citation type="submission" date="2017-02" db="UniProtKB">
        <authorList>
            <consortium name="WormBaseParasite"/>
        </authorList>
    </citation>
    <scope>IDENTIFICATION</scope>
</reference>
<dbReference type="GO" id="GO:0000398">
    <property type="term" value="P:mRNA splicing, via spliceosome"/>
    <property type="evidence" value="ECO:0007669"/>
    <property type="project" value="InterPro"/>
</dbReference>
<dbReference type="STRING" id="6216.A0A0R3SSX1"/>
<evidence type="ECO:0000313" key="11">
    <source>
        <dbReference type="WBParaSite" id="HDID_0000843501-mRNA-1"/>
    </source>
</evidence>
<comment type="subunit">
    <text evidence="4">Part of the activated spliceosome B/catalytic step 1 spliceosome, one of the forms of the spliceosome which has a well-formed active site but still cannot catalyze the branching reaction and is composed of at least 52 proteins, the U2, U5 and U6 snRNAs and the pre-mRNA. Component of the minor spliceosome, which splices U12-type introns.</text>
</comment>
<dbReference type="SUPFAM" id="SSF54928">
    <property type="entry name" value="RNA-binding domain, RBD"/>
    <property type="match status" value="1"/>
</dbReference>
<evidence type="ECO:0000313" key="10">
    <source>
        <dbReference type="Proteomes" id="UP000274504"/>
    </source>
</evidence>
<dbReference type="GO" id="GO:0005686">
    <property type="term" value="C:U2 snRNP"/>
    <property type="evidence" value="ECO:0007669"/>
    <property type="project" value="TreeGrafter"/>
</dbReference>
<dbReference type="PANTHER" id="PTHR45880:SF1">
    <property type="entry name" value="RNA-BINDING MOTIF PROTEIN, X-LINKED 2"/>
    <property type="match status" value="1"/>
</dbReference>
<dbReference type="GO" id="GO:0071011">
    <property type="term" value="C:precatalytic spliceosome"/>
    <property type="evidence" value="ECO:0007669"/>
    <property type="project" value="TreeGrafter"/>
</dbReference>
<dbReference type="GO" id="GO:0071013">
    <property type="term" value="C:catalytic step 2 spliceosome"/>
    <property type="evidence" value="ECO:0007669"/>
    <property type="project" value="TreeGrafter"/>
</dbReference>
<evidence type="ECO:0000256" key="1">
    <source>
        <dbReference type="ARBA" id="ARBA00022884"/>
    </source>
</evidence>
<dbReference type="Pfam" id="PF00076">
    <property type="entry name" value="RRM_1"/>
    <property type="match status" value="1"/>
</dbReference>
<dbReference type="Gene3D" id="3.30.70.330">
    <property type="match status" value="1"/>
</dbReference>
<accession>A0A0R3SSX1</accession>
<dbReference type="PROSITE" id="PS50102">
    <property type="entry name" value="RRM"/>
    <property type="match status" value="1"/>
</dbReference>
<dbReference type="AlphaFoldDB" id="A0A0R3SSX1"/>
<comment type="function">
    <text evidence="2">Involved in pre-mRNA splicing as component of the activated spliceosome. As a component of the minor spliceosome, involved in the splicing of U12-type introns in pre-mRNAs.</text>
</comment>
<sequence length="299" mass="33981">MNPITQTKNQNAMNERELRLGYTGTESSWHRQYKDSAWIFIGGLDYELTEGDIICVFSQYGEIANVNLVRDRDTGRSKGFAFVCYENQKSTVLATDNLNGIRVAGRIIRVDHVEKYKVPTVGLTRVGRQDDSQMPTRIGNGEFTSVRDYVRENGCGPEVMKKIMALQKASKSSDHQPSSGRSRSPIMIKRSPMDSLRSRARSPSDRVRSLPRGRSSEMPFISAKRPSVDRSRSPSVSPPRHAPDRSPPRNSRRQQDISPPRNRTAYGGDASSSRHSSHSRHSRDRYSNSRSYRSRDYRR</sequence>
<feature type="domain" description="RRM" evidence="8">
    <location>
        <begin position="37"/>
        <end position="115"/>
    </location>
</feature>
<feature type="region of interest" description="Disordered" evidence="7">
    <location>
        <begin position="166"/>
        <end position="299"/>
    </location>
</feature>
<dbReference type="CDD" id="cd12411">
    <property type="entry name" value="RRM_ist3_like"/>
    <property type="match status" value="1"/>
</dbReference>
<dbReference type="GO" id="GO:0005654">
    <property type="term" value="C:nucleoplasm"/>
    <property type="evidence" value="ECO:0007669"/>
    <property type="project" value="UniProtKB-ARBA"/>
</dbReference>
<dbReference type="InterPro" id="IPR045844">
    <property type="entry name" value="RRM_Ist3-like"/>
</dbReference>
<comment type="similarity">
    <text evidence="3">Belongs to the IST3 family.</text>
</comment>
<evidence type="ECO:0000256" key="6">
    <source>
        <dbReference type="PROSITE-ProRule" id="PRU00176"/>
    </source>
</evidence>
<dbReference type="Proteomes" id="UP000274504">
    <property type="component" value="Unassembled WGS sequence"/>
</dbReference>
<dbReference type="GO" id="GO:0003723">
    <property type="term" value="F:RNA binding"/>
    <property type="evidence" value="ECO:0007669"/>
    <property type="project" value="UniProtKB-UniRule"/>
</dbReference>
<dbReference type="InterPro" id="IPR000504">
    <property type="entry name" value="RRM_dom"/>
</dbReference>
<organism evidence="11">
    <name type="scientific">Hymenolepis diminuta</name>
    <name type="common">Rat tapeworm</name>
    <dbReference type="NCBI Taxonomy" id="6216"/>
    <lineage>
        <taxon>Eukaryota</taxon>
        <taxon>Metazoa</taxon>
        <taxon>Spiralia</taxon>
        <taxon>Lophotrochozoa</taxon>
        <taxon>Platyhelminthes</taxon>
        <taxon>Cestoda</taxon>
        <taxon>Eucestoda</taxon>
        <taxon>Cyclophyllidea</taxon>
        <taxon>Hymenolepididae</taxon>
        <taxon>Hymenolepis</taxon>
    </lineage>
</organism>
<dbReference type="FunFam" id="3.30.70.330:FF:000218">
    <property type="entry name" value="RNA-binding motif protein, X-linked 2"/>
    <property type="match status" value="1"/>
</dbReference>
<dbReference type="InterPro" id="IPR051847">
    <property type="entry name" value="RNA_proc/Spliceosome_comp"/>
</dbReference>
<evidence type="ECO:0000256" key="4">
    <source>
        <dbReference type="ARBA" id="ARBA00064744"/>
    </source>
</evidence>
<dbReference type="EMBL" id="UYSG01011078">
    <property type="protein sequence ID" value="VDL60751.1"/>
    <property type="molecule type" value="Genomic_DNA"/>
</dbReference>
<evidence type="ECO:0000256" key="7">
    <source>
        <dbReference type="SAM" id="MobiDB-lite"/>
    </source>
</evidence>
<dbReference type="PANTHER" id="PTHR45880">
    <property type="entry name" value="RNA-BINDING MOTIF PROTEIN, X-LINKED 2"/>
    <property type="match status" value="1"/>
</dbReference>
<dbReference type="OrthoDB" id="2573941at2759"/>
<proteinExistence type="inferred from homology"/>
<evidence type="ECO:0000256" key="2">
    <source>
        <dbReference type="ARBA" id="ARBA00053249"/>
    </source>
</evidence>
<protein>
    <recommendedName>
        <fullName evidence="5">RNA-binding motif protein, X-linked 2</fullName>
    </recommendedName>
</protein>
<evidence type="ECO:0000313" key="9">
    <source>
        <dbReference type="EMBL" id="VDL60751.1"/>
    </source>
</evidence>
<keyword evidence="1 6" id="KW-0694">RNA-binding</keyword>
<dbReference type="WBParaSite" id="HDID_0000843501-mRNA-1">
    <property type="protein sequence ID" value="HDID_0000843501-mRNA-1"/>
    <property type="gene ID" value="HDID_0000843501"/>
</dbReference>
<dbReference type="SMART" id="SM00360">
    <property type="entry name" value="RRM"/>
    <property type="match status" value="1"/>
</dbReference>
<reference evidence="9 10" key="2">
    <citation type="submission" date="2018-11" db="EMBL/GenBank/DDBJ databases">
        <authorList>
            <consortium name="Pathogen Informatics"/>
        </authorList>
    </citation>
    <scope>NUCLEOTIDE SEQUENCE [LARGE SCALE GENOMIC DNA]</scope>
</reference>
<dbReference type="InterPro" id="IPR012677">
    <property type="entry name" value="Nucleotide-bd_a/b_plait_sf"/>
</dbReference>